<dbReference type="Pfam" id="PF23302">
    <property type="entry name" value="HTH_DNAJC9"/>
    <property type="match status" value="1"/>
</dbReference>
<dbReference type="InterPro" id="IPR056453">
    <property type="entry name" value="HTH_DNAJC9"/>
</dbReference>
<dbReference type="SUPFAM" id="SSF46565">
    <property type="entry name" value="Chaperone J-domain"/>
    <property type="match status" value="1"/>
</dbReference>
<dbReference type="GO" id="GO:0005737">
    <property type="term" value="C:cytoplasm"/>
    <property type="evidence" value="ECO:0007669"/>
    <property type="project" value="TreeGrafter"/>
</dbReference>
<organism evidence="2 3">
    <name type="scientific">Strongyloides venezuelensis</name>
    <name type="common">Threadworm</name>
    <dbReference type="NCBI Taxonomy" id="75913"/>
    <lineage>
        <taxon>Eukaryota</taxon>
        <taxon>Metazoa</taxon>
        <taxon>Ecdysozoa</taxon>
        <taxon>Nematoda</taxon>
        <taxon>Chromadorea</taxon>
        <taxon>Rhabditida</taxon>
        <taxon>Tylenchina</taxon>
        <taxon>Panagrolaimomorpha</taxon>
        <taxon>Strongyloidoidea</taxon>
        <taxon>Strongyloididae</taxon>
        <taxon>Strongyloides</taxon>
    </lineage>
</organism>
<reference evidence="2" key="1">
    <citation type="submission" date="2014-07" db="EMBL/GenBank/DDBJ databases">
        <authorList>
            <person name="Martin A.A"/>
            <person name="De Silva N."/>
        </authorList>
    </citation>
    <scope>NUCLEOTIDE SEQUENCE</scope>
</reference>
<name>A0A0K0FA27_STRVS</name>
<dbReference type="InterPro" id="IPR036869">
    <property type="entry name" value="J_dom_sf"/>
</dbReference>
<feature type="domain" description="J" evidence="1">
    <location>
        <begin position="15"/>
        <end position="89"/>
    </location>
</feature>
<dbReference type="WBParaSite" id="SVE_0567900.1">
    <property type="protein sequence ID" value="SVE_0567900.1"/>
    <property type="gene ID" value="SVE_0567900"/>
</dbReference>
<dbReference type="InterPro" id="IPR001623">
    <property type="entry name" value="DnaJ_domain"/>
</dbReference>
<dbReference type="PANTHER" id="PTHR44144">
    <property type="entry name" value="DNAJ HOMOLOG SUBFAMILY C MEMBER 9"/>
    <property type="match status" value="1"/>
</dbReference>
<dbReference type="Proteomes" id="UP000035680">
    <property type="component" value="Unassembled WGS sequence"/>
</dbReference>
<reference evidence="3" key="2">
    <citation type="submission" date="2015-08" db="UniProtKB">
        <authorList>
            <consortium name="WormBaseParasite"/>
        </authorList>
    </citation>
    <scope>IDENTIFICATION</scope>
</reference>
<evidence type="ECO:0000259" key="1">
    <source>
        <dbReference type="PROSITE" id="PS50076"/>
    </source>
</evidence>
<dbReference type="AlphaFoldDB" id="A0A0K0FA27"/>
<dbReference type="Gene3D" id="1.10.287.110">
    <property type="entry name" value="DnaJ domain"/>
    <property type="match status" value="1"/>
</dbReference>
<dbReference type="GO" id="GO:0031072">
    <property type="term" value="F:heat shock protein binding"/>
    <property type="evidence" value="ECO:0007669"/>
    <property type="project" value="TreeGrafter"/>
</dbReference>
<dbReference type="PANTHER" id="PTHR44144:SF1">
    <property type="entry name" value="DNAJ HOMOLOG SUBFAMILY C MEMBER 9"/>
    <property type="match status" value="1"/>
</dbReference>
<dbReference type="STRING" id="75913.A0A0K0FA27"/>
<dbReference type="PROSITE" id="PS50076">
    <property type="entry name" value="DNAJ_2"/>
    <property type="match status" value="1"/>
</dbReference>
<dbReference type="GO" id="GO:0005634">
    <property type="term" value="C:nucleus"/>
    <property type="evidence" value="ECO:0007669"/>
    <property type="project" value="TreeGrafter"/>
</dbReference>
<dbReference type="CDD" id="cd06257">
    <property type="entry name" value="DnaJ"/>
    <property type="match status" value="1"/>
</dbReference>
<dbReference type="SMART" id="SM00271">
    <property type="entry name" value="DnaJ"/>
    <property type="match status" value="1"/>
</dbReference>
<keyword evidence="2" id="KW-1185">Reference proteome</keyword>
<dbReference type="InterPro" id="IPR052594">
    <property type="entry name" value="J_domain-containing_protein"/>
</dbReference>
<proteinExistence type="predicted"/>
<dbReference type="Pfam" id="PF00226">
    <property type="entry name" value="DnaJ"/>
    <property type="match status" value="1"/>
</dbReference>
<sequence length="254" mass="29804">MGFKEDCETNFGSTELYTILGLDPKNKTELTTNDVKKAYYRKSLLYHPDKFLGKSESTKQAATCKFQIISKIYNILGEEGSKKAYDESGFTGEDDDNVDDWVSVWKKRFKPVSLEDIMEFLKTYTNSEDEKQDIIDAYNKHKGDLNKIIEHTYNYDVLNIEDLMTLINGMIEEGILKKYPKWKPLTKAKIAKMKDRKEKEEVESKKALEEIMKNRKGEKSLEDMILERSRKRGQDMIMKLEEKYCQPKTKKRKN</sequence>
<accession>A0A0K0FA27</accession>
<evidence type="ECO:0000313" key="2">
    <source>
        <dbReference type="Proteomes" id="UP000035680"/>
    </source>
</evidence>
<evidence type="ECO:0000313" key="3">
    <source>
        <dbReference type="WBParaSite" id="SVE_0567900.1"/>
    </source>
</evidence>
<protein>
    <submittedName>
        <fullName evidence="3">DnaJ homolog subfamily C member 9 (inferred by orthology to a human protein)</fullName>
    </submittedName>
</protein>